<keyword evidence="9" id="KW-1185">Reference proteome</keyword>
<keyword evidence="3 7" id="KW-0547">Nucleotide-binding</keyword>
<evidence type="ECO:0000256" key="1">
    <source>
        <dbReference type="ARBA" id="ARBA00008023"/>
    </source>
</evidence>
<evidence type="ECO:0000256" key="6">
    <source>
        <dbReference type="ARBA" id="ARBA00023080"/>
    </source>
</evidence>
<evidence type="ECO:0000256" key="4">
    <source>
        <dbReference type="ARBA" id="ARBA00022801"/>
    </source>
</evidence>
<dbReference type="GO" id="GO:0035870">
    <property type="term" value="F:dITP diphosphatase activity"/>
    <property type="evidence" value="ECO:0007669"/>
    <property type="project" value="UniProtKB-UniRule"/>
</dbReference>
<keyword evidence="2 7" id="KW-0479">Metal-binding</keyword>
<feature type="binding site" evidence="7">
    <location>
        <begin position="7"/>
        <end position="12"/>
    </location>
    <ligand>
        <name>substrate</name>
    </ligand>
</feature>
<comment type="subunit">
    <text evidence="7">Homodimer.</text>
</comment>
<dbReference type="InterPro" id="IPR002637">
    <property type="entry name" value="RdgB/HAM1"/>
</dbReference>
<dbReference type="GO" id="GO:0009146">
    <property type="term" value="P:purine nucleoside triphosphate catabolic process"/>
    <property type="evidence" value="ECO:0007669"/>
    <property type="project" value="UniProtKB-UniRule"/>
</dbReference>
<comment type="function">
    <text evidence="7">Pyrophosphatase that catalyzes the hydrolysis of nucleoside triphosphates to their monophosphate derivatives, with a high preference for the non-canonical purine nucleotides XTP (xanthosine triphosphate), dITP (deoxyinosine triphosphate) and ITP. Seems to function as a house-cleaning enzyme that removes non-canonical purine nucleotides from the nucleotide pool, thus preventing their incorporation into DNA/RNA and avoiding chromosomal lesions.</text>
</comment>
<dbReference type="InterPro" id="IPR020922">
    <property type="entry name" value="dITP/XTP_pyrophosphatase"/>
</dbReference>
<keyword evidence="4 7" id="KW-0378">Hydrolase</keyword>
<dbReference type="EC" id="3.6.1.66" evidence="7"/>
<accession>A0A1N6NWL8</accession>
<dbReference type="GO" id="GO:0036220">
    <property type="term" value="F:ITP diphosphatase activity"/>
    <property type="evidence" value="ECO:0007669"/>
    <property type="project" value="UniProtKB-UniRule"/>
</dbReference>
<feature type="binding site" evidence="7">
    <location>
        <position position="99"/>
    </location>
    <ligand>
        <name>Mg(2+)</name>
        <dbReference type="ChEBI" id="CHEBI:18420"/>
    </ligand>
</feature>
<comment type="cofactor">
    <cofactor evidence="7">
        <name>Mg(2+)</name>
        <dbReference type="ChEBI" id="CHEBI:18420"/>
    </cofactor>
    <text evidence="7">Binds 1 Mg(2+) ion per subunit.</text>
</comment>
<comment type="similarity">
    <text evidence="1 7">Belongs to the HAM1 NTPase family.</text>
</comment>
<dbReference type="GO" id="GO:0005829">
    <property type="term" value="C:cytosol"/>
    <property type="evidence" value="ECO:0007669"/>
    <property type="project" value="TreeGrafter"/>
</dbReference>
<sequence length="233" mass="25420">MHILLASNNEHKRREIDGILKHLGATVTVLQPCDLGFSFDVVEDGDTFAANALLKARGLAALIRGELLPGTSLDASLETVKEKLHALCGSQVPPVLADDSGICVHALDNRPGIYSARYGNTPDAPPLDDTGRNALLLRELEDHQDRGAHYVCNAVLLYEDDRYLQIQETWHGEIVKIPRDGKTGFGYDPVFLLPHRGETVAEISQSEKDQISHRAKALAALARAADWISVSGK</sequence>
<dbReference type="PANTHER" id="PTHR11067:SF9">
    <property type="entry name" value="INOSINE TRIPHOSPHATE PYROPHOSPHATASE"/>
    <property type="match status" value="1"/>
</dbReference>
<organism evidence="8 9">
    <name type="scientific">Alkalispirochaeta americana</name>
    <dbReference type="NCBI Taxonomy" id="159291"/>
    <lineage>
        <taxon>Bacteria</taxon>
        <taxon>Pseudomonadati</taxon>
        <taxon>Spirochaetota</taxon>
        <taxon>Spirochaetia</taxon>
        <taxon>Spirochaetales</taxon>
        <taxon>Spirochaetaceae</taxon>
        <taxon>Alkalispirochaeta</taxon>
    </lineage>
</organism>
<keyword evidence="5 7" id="KW-0460">Magnesium</keyword>
<feature type="binding site" evidence="7">
    <location>
        <begin position="213"/>
        <end position="214"/>
    </location>
    <ligand>
        <name>substrate</name>
    </ligand>
</feature>
<evidence type="ECO:0000256" key="2">
    <source>
        <dbReference type="ARBA" id="ARBA00022723"/>
    </source>
</evidence>
<dbReference type="GO" id="GO:0009117">
    <property type="term" value="P:nucleotide metabolic process"/>
    <property type="evidence" value="ECO:0007669"/>
    <property type="project" value="UniProtKB-KW"/>
</dbReference>
<dbReference type="HAMAP" id="MF_01405">
    <property type="entry name" value="Non_canon_purine_NTPase"/>
    <property type="match status" value="1"/>
</dbReference>
<dbReference type="Proteomes" id="UP000186400">
    <property type="component" value="Unassembled WGS sequence"/>
</dbReference>
<reference evidence="8 9" key="1">
    <citation type="submission" date="2017-01" db="EMBL/GenBank/DDBJ databases">
        <authorList>
            <person name="Mah S.A."/>
            <person name="Swanson W.J."/>
            <person name="Moy G.W."/>
            <person name="Vacquier V.D."/>
        </authorList>
    </citation>
    <scope>NUCLEOTIDE SEQUENCE [LARGE SCALE GENOMIC DNA]</scope>
    <source>
        <strain evidence="8 9">ASpG1</strain>
    </source>
</reference>
<comment type="catalytic activity">
    <reaction evidence="7">
        <text>dITP + H2O = dIMP + diphosphate + H(+)</text>
        <dbReference type="Rhea" id="RHEA:28342"/>
        <dbReference type="ChEBI" id="CHEBI:15377"/>
        <dbReference type="ChEBI" id="CHEBI:15378"/>
        <dbReference type="ChEBI" id="CHEBI:33019"/>
        <dbReference type="ChEBI" id="CHEBI:61194"/>
        <dbReference type="ChEBI" id="CHEBI:61382"/>
        <dbReference type="EC" id="3.6.1.66"/>
    </reaction>
</comment>
<keyword evidence="6 7" id="KW-0546">Nucleotide metabolism</keyword>
<dbReference type="PANTHER" id="PTHR11067">
    <property type="entry name" value="INOSINE TRIPHOSPHATE PYROPHOSPHATASE/HAM1 PROTEIN"/>
    <property type="match status" value="1"/>
</dbReference>
<name>A0A1N6NWL8_9SPIO</name>
<proteinExistence type="inferred from homology"/>
<dbReference type="Gene3D" id="3.90.950.10">
    <property type="match status" value="1"/>
</dbReference>
<gene>
    <name evidence="8" type="ORF">SAMN05920897_1024</name>
</gene>
<dbReference type="GO" id="GO:0017111">
    <property type="term" value="F:ribonucleoside triphosphate phosphatase activity"/>
    <property type="evidence" value="ECO:0007669"/>
    <property type="project" value="InterPro"/>
</dbReference>
<evidence type="ECO:0000256" key="7">
    <source>
        <dbReference type="HAMAP-Rule" id="MF_01405"/>
    </source>
</evidence>
<feature type="binding site" evidence="7">
    <location>
        <position position="100"/>
    </location>
    <ligand>
        <name>substrate</name>
    </ligand>
</feature>
<feature type="binding site" evidence="7">
    <location>
        <begin position="185"/>
        <end position="188"/>
    </location>
    <ligand>
        <name>substrate</name>
    </ligand>
</feature>
<dbReference type="EMBL" id="FTMS01000002">
    <property type="protein sequence ID" value="SIP96423.1"/>
    <property type="molecule type" value="Genomic_DNA"/>
</dbReference>
<dbReference type="GO" id="GO:0036222">
    <property type="term" value="F:XTP diphosphatase activity"/>
    <property type="evidence" value="ECO:0007669"/>
    <property type="project" value="UniProtKB-UniRule"/>
</dbReference>
<dbReference type="InterPro" id="IPR029001">
    <property type="entry name" value="ITPase-like_fam"/>
</dbReference>
<dbReference type="GO" id="GO:0000166">
    <property type="term" value="F:nucleotide binding"/>
    <property type="evidence" value="ECO:0007669"/>
    <property type="project" value="UniProtKB-KW"/>
</dbReference>
<protein>
    <recommendedName>
        <fullName evidence="7">dITP/XTP pyrophosphatase</fullName>
        <ecNumber evidence="7">3.6.1.66</ecNumber>
    </recommendedName>
    <alternativeName>
        <fullName evidence="7">Non-canonical purine NTP pyrophosphatase</fullName>
    </alternativeName>
    <alternativeName>
        <fullName evidence="7">Non-standard purine NTP pyrophosphatase</fullName>
    </alternativeName>
    <alternativeName>
        <fullName evidence="7">Nucleoside-triphosphate diphosphatase</fullName>
    </alternativeName>
    <alternativeName>
        <fullName evidence="7">Nucleoside-triphosphate pyrophosphatase</fullName>
        <shortName evidence="7">NTPase</shortName>
    </alternativeName>
</protein>
<dbReference type="AlphaFoldDB" id="A0A1N6NWL8"/>
<evidence type="ECO:0000313" key="9">
    <source>
        <dbReference type="Proteomes" id="UP000186400"/>
    </source>
</evidence>
<dbReference type="GO" id="GO:0046872">
    <property type="term" value="F:metal ion binding"/>
    <property type="evidence" value="ECO:0007669"/>
    <property type="project" value="UniProtKB-KW"/>
</dbReference>
<dbReference type="STRING" id="159291.SAMN05920897_1024"/>
<feature type="active site" description="Proton acceptor" evidence="7">
    <location>
        <position position="99"/>
    </location>
</feature>
<evidence type="ECO:0000256" key="5">
    <source>
        <dbReference type="ARBA" id="ARBA00022842"/>
    </source>
</evidence>
<evidence type="ECO:0000256" key="3">
    <source>
        <dbReference type="ARBA" id="ARBA00022741"/>
    </source>
</evidence>
<dbReference type="SUPFAM" id="SSF52972">
    <property type="entry name" value="ITPase-like"/>
    <property type="match status" value="1"/>
</dbReference>
<dbReference type="RefSeq" id="WP_076487568.1">
    <property type="nucleotide sequence ID" value="NZ_FTMS01000002.1"/>
</dbReference>
<comment type="caution">
    <text evidence="7">Lacks conserved residue(s) required for the propagation of feature annotation.</text>
</comment>
<feature type="binding site" evidence="7">
    <location>
        <position position="208"/>
    </location>
    <ligand>
        <name>substrate</name>
    </ligand>
</feature>
<comment type="catalytic activity">
    <reaction evidence="7">
        <text>ITP + H2O = IMP + diphosphate + H(+)</text>
        <dbReference type="Rhea" id="RHEA:29399"/>
        <dbReference type="ChEBI" id="CHEBI:15377"/>
        <dbReference type="ChEBI" id="CHEBI:15378"/>
        <dbReference type="ChEBI" id="CHEBI:33019"/>
        <dbReference type="ChEBI" id="CHEBI:58053"/>
        <dbReference type="ChEBI" id="CHEBI:61402"/>
        <dbReference type="EC" id="3.6.1.66"/>
    </reaction>
</comment>
<dbReference type="CDD" id="cd00515">
    <property type="entry name" value="HAM1"/>
    <property type="match status" value="1"/>
</dbReference>
<comment type="catalytic activity">
    <reaction evidence="7">
        <text>XTP + H2O = XMP + diphosphate + H(+)</text>
        <dbReference type="Rhea" id="RHEA:28610"/>
        <dbReference type="ChEBI" id="CHEBI:15377"/>
        <dbReference type="ChEBI" id="CHEBI:15378"/>
        <dbReference type="ChEBI" id="CHEBI:33019"/>
        <dbReference type="ChEBI" id="CHEBI:57464"/>
        <dbReference type="ChEBI" id="CHEBI:61314"/>
        <dbReference type="EC" id="3.6.1.66"/>
    </reaction>
</comment>
<dbReference type="OrthoDB" id="9807456at2"/>
<evidence type="ECO:0000313" key="8">
    <source>
        <dbReference type="EMBL" id="SIP96423.1"/>
    </source>
</evidence>
<dbReference type="Pfam" id="PF01725">
    <property type="entry name" value="Ham1p_like"/>
    <property type="match status" value="1"/>
</dbReference>